<dbReference type="RefSeq" id="WP_066156825.1">
    <property type="nucleotide sequence ID" value="NZ_CP037867.1"/>
</dbReference>
<accession>A0A4P6X2H8</accession>
<evidence type="ECO:0000313" key="2">
    <source>
        <dbReference type="EMBL" id="QBM30350.1"/>
    </source>
</evidence>
<protein>
    <submittedName>
        <fullName evidence="2">Uncharacterized protein</fullName>
    </submittedName>
</protein>
<dbReference type="EMBL" id="CP037867">
    <property type="protein sequence ID" value="QBM30350.1"/>
    <property type="molecule type" value="Genomic_DNA"/>
</dbReference>
<evidence type="ECO:0000256" key="1">
    <source>
        <dbReference type="SAM" id="MobiDB-lite"/>
    </source>
</evidence>
<sequence length="191" mass="20636">MPENIDTKRTIFAKTALGQQQIQTRDLGLSPIVRRALVLVDGKRTADELSVFLVGKGDIAEVLEQLLQLGCIEAVGQAPAATTSRAAASHERMAAAHTAGEPDDTGADLAGLPPADSRSAQDNEMARNFMINSINAIIGQNMRVTLVTNIFQAQGSEGLRKVYRDWETSMAGHSAGARRLPELREKLFKIL</sequence>
<proteinExistence type="predicted"/>
<dbReference type="Proteomes" id="UP000293912">
    <property type="component" value="Chromosome"/>
</dbReference>
<feature type="region of interest" description="Disordered" evidence="1">
    <location>
        <begin position="83"/>
        <end position="108"/>
    </location>
</feature>
<evidence type="ECO:0000313" key="3">
    <source>
        <dbReference type="Proteomes" id="UP000293912"/>
    </source>
</evidence>
<dbReference type="KEGG" id="hpse:HPF_21875"/>
<keyword evidence="3" id="KW-1185">Reference proteome</keyword>
<gene>
    <name evidence="2" type="ORF">HPF_21875</name>
</gene>
<dbReference type="AlphaFoldDB" id="A0A4P6X2H8"/>
<organism evidence="2 3">
    <name type="scientific">Hydrogenophaga pseudoflava</name>
    <name type="common">Pseudomonas carboxydoflava</name>
    <dbReference type="NCBI Taxonomy" id="47421"/>
    <lineage>
        <taxon>Bacteria</taxon>
        <taxon>Pseudomonadati</taxon>
        <taxon>Pseudomonadota</taxon>
        <taxon>Betaproteobacteria</taxon>
        <taxon>Burkholderiales</taxon>
        <taxon>Comamonadaceae</taxon>
        <taxon>Hydrogenophaga</taxon>
    </lineage>
</organism>
<reference evidence="2 3" key="1">
    <citation type="submission" date="2019-03" db="EMBL/GenBank/DDBJ databases">
        <authorList>
            <person name="Sebastian G."/>
            <person name="Baumann P."/>
            <person name="Ruckert C."/>
            <person name="Kalinowski J."/>
            <person name="Nebel B."/>
            <person name="Takors R."/>
            <person name="Blombach B."/>
        </authorList>
    </citation>
    <scope>NUCLEOTIDE SEQUENCE [LARGE SCALE GENOMIC DNA]</scope>
    <source>
        <strain evidence="2 3">DSM 1084</strain>
    </source>
</reference>
<name>A0A4P6X2H8_HYDPS</name>